<dbReference type="AlphaFoldDB" id="A0A2Z3HY50"/>
<proteinExistence type="inferred from homology"/>
<gene>
    <name evidence="8" type="ORF">HYN04_11220</name>
</gene>
<name>A0A2Z3HY50_9CAUL</name>
<evidence type="ECO:0000256" key="3">
    <source>
        <dbReference type="ARBA" id="ARBA00012953"/>
    </source>
</evidence>
<dbReference type="GO" id="GO:0050545">
    <property type="term" value="F:sulfopyruvate decarboxylase activity"/>
    <property type="evidence" value="ECO:0007669"/>
    <property type="project" value="TreeGrafter"/>
</dbReference>
<dbReference type="SUPFAM" id="SSF142823">
    <property type="entry name" value="ComB-like"/>
    <property type="match status" value="1"/>
</dbReference>
<dbReference type="OrthoDB" id="8588453at2"/>
<evidence type="ECO:0000256" key="2">
    <source>
        <dbReference type="ARBA" id="ARBA00009997"/>
    </source>
</evidence>
<comment type="catalytic activity">
    <reaction evidence="7">
        <text>(2R)-O-phospho-3-sulfolactate + H2O = (2R)-3-sulfolactate + phosphate</text>
        <dbReference type="Rhea" id="RHEA:23416"/>
        <dbReference type="ChEBI" id="CHEBI:15377"/>
        <dbReference type="ChEBI" id="CHEBI:15597"/>
        <dbReference type="ChEBI" id="CHEBI:43474"/>
        <dbReference type="ChEBI" id="CHEBI:58738"/>
        <dbReference type="EC" id="3.1.3.71"/>
    </reaction>
</comment>
<evidence type="ECO:0000313" key="9">
    <source>
        <dbReference type="Proteomes" id="UP000247763"/>
    </source>
</evidence>
<evidence type="ECO:0000256" key="7">
    <source>
        <dbReference type="ARBA" id="ARBA00033711"/>
    </source>
</evidence>
<comment type="similarity">
    <text evidence="2">Belongs to the ComB family.</text>
</comment>
<dbReference type="EMBL" id="CP029479">
    <property type="protein sequence ID" value="AWM78271.1"/>
    <property type="molecule type" value="Genomic_DNA"/>
</dbReference>
<dbReference type="InterPro" id="IPR005238">
    <property type="entry name" value="ComB-like"/>
</dbReference>
<evidence type="ECO:0000256" key="6">
    <source>
        <dbReference type="ARBA" id="ARBA00022842"/>
    </source>
</evidence>
<dbReference type="GO" id="GO:0050532">
    <property type="term" value="F:2-phosphosulfolactate phosphatase activity"/>
    <property type="evidence" value="ECO:0007669"/>
    <property type="project" value="UniProtKB-EC"/>
</dbReference>
<dbReference type="Pfam" id="PF04029">
    <property type="entry name" value="2-ph_phosp"/>
    <property type="match status" value="1"/>
</dbReference>
<dbReference type="KEGG" id="phb:HYN04_11220"/>
<dbReference type="PANTHER" id="PTHR37311:SF1">
    <property type="entry name" value="2-PHOSPHOSULFOLACTATE PHOSPHATASE-RELATED"/>
    <property type="match status" value="1"/>
</dbReference>
<dbReference type="EC" id="3.1.3.71" evidence="3"/>
<evidence type="ECO:0000256" key="4">
    <source>
        <dbReference type="ARBA" id="ARBA00021948"/>
    </source>
</evidence>
<reference evidence="9" key="1">
    <citation type="submission" date="2018-05" db="EMBL/GenBank/DDBJ databases">
        <title>Genome sequencing of Phenylobacterium sp. HYN0004.</title>
        <authorList>
            <person name="Yi H."/>
            <person name="Baek C."/>
        </authorList>
    </citation>
    <scope>NUCLEOTIDE SEQUENCE [LARGE SCALE GENOMIC DNA]</scope>
    <source>
        <strain evidence="9">HYN0004</strain>
    </source>
</reference>
<dbReference type="Gene3D" id="3.90.1560.10">
    <property type="entry name" value="ComB-like"/>
    <property type="match status" value="1"/>
</dbReference>
<organism evidence="8 9">
    <name type="scientific">Phenylobacterium parvum</name>
    <dbReference type="NCBI Taxonomy" id="2201350"/>
    <lineage>
        <taxon>Bacteria</taxon>
        <taxon>Pseudomonadati</taxon>
        <taxon>Pseudomonadota</taxon>
        <taxon>Alphaproteobacteria</taxon>
        <taxon>Caulobacterales</taxon>
        <taxon>Caulobacteraceae</taxon>
        <taxon>Phenylobacterium</taxon>
    </lineage>
</organism>
<dbReference type="RefSeq" id="WP_110450837.1">
    <property type="nucleotide sequence ID" value="NZ_CP029479.1"/>
</dbReference>
<accession>A0A2Z3HY50</accession>
<keyword evidence="5" id="KW-0378">Hydrolase</keyword>
<dbReference type="Proteomes" id="UP000247763">
    <property type="component" value="Chromosome"/>
</dbReference>
<sequence>MVRVVCEWDLAGIEAWKERADVFVIVDVLSFSTSVSVALDRGATVIPFPYGDAAAAERAAASLGAVAASKDRTRSPSLSPSSLRDLPANTRLLLPSPNGSRLSLATGSTPTFCASLRNAQATAAAARRTAGAEGVIAVIPAGERWDDGSLRPALEDWLGAGAVIAALGGIPNAEADLAASAFARADKRLGDMIRTSRSGLELSERGFAADLDIALEIDSSRTAPRLVDGQYSNDARPSDLAVKAP</sequence>
<evidence type="ECO:0000256" key="1">
    <source>
        <dbReference type="ARBA" id="ARBA00001946"/>
    </source>
</evidence>
<protein>
    <recommendedName>
        <fullName evidence="4">Probable 2-phosphosulfolactate phosphatase</fullName>
        <ecNumber evidence="3">3.1.3.71</ecNumber>
    </recommendedName>
</protein>
<dbReference type="GO" id="GO:0000287">
    <property type="term" value="F:magnesium ion binding"/>
    <property type="evidence" value="ECO:0007669"/>
    <property type="project" value="InterPro"/>
</dbReference>
<dbReference type="PANTHER" id="PTHR37311">
    <property type="entry name" value="2-PHOSPHOSULFOLACTATE PHOSPHATASE-RELATED"/>
    <property type="match status" value="1"/>
</dbReference>
<evidence type="ECO:0000256" key="5">
    <source>
        <dbReference type="ARBA" id="ARBA00022801"/>
    </source>
</evidence>
<evidence type="ECO:0000313" key="8">
    <source>
        <dbReference type="EMBL" id="AWM78271.1"/>
    </source>
</evidence>
<comment type="cofactor">
    <cofactor evidence="1">
        <name>Mg(2+)</name>
        <dbReference type="ChEBI" id="CHEBI:18420"/>
    </cofactor>
</comment>
<dbReference type="InterPro" id="IPR036702">
    <property type="entry name" value="ComB-like_sf"/>
</dbReference>
<keyword evidence="6" id="KW-0460">Magnesium</keyword>
<keyword evidence="9" id="KW-1185">Reference proteome</keyword>